<name>A0A1B4V6W5_9GAMM</name>
<dbReference type="EMBL" id="AP014936">
    <property type="protein sequence ID" value="BAU49286.1"/>
    <property type="molecule type" value="Genomic_DNA"/>
</dbReference>
<gene>
    <name evidence="2" type="ORF">SVA_2738</name>
</gene>
<protein>
    <submittedName>
        <fullName evidence="2">Uncharacterized protein</fullName>
    </submittedName>
</protein>
<accession>A0A1B4V6W5</accession>
<keyword evidence="1" id="KW-0732">Signal</keyword>
<dbReference type="AlphaFoldDB" id="A0A1B4V6W5"/>
<organism evidence="2 3">
    <name type="scientific">Sulfurifustis variabilis</name>
    <dbReference type="NCBI Taxonomy" id="1675686"/>
    <lineage>
        <taxon>Bacteria</taxon>
        <taxon>Pseudomonadati</taxon>
        <taxon>Pseudomonadota</taxon>
        <taxon>Gammaproteobacteria</taxon>
        <taxon>Acidiferrobacterales</taxon>
        <taxon>Acidiferrobacteraceae</taxon>
        <taxon>Sulfurifustis</taxon>
    </lineage>
</organism>
<dbReference type="KEGG" id="sva:SVA_2738"/>
<proteinExistence type="predicted"/>
<sequence>MKKGHLPAAAAGLILLTSNAAWPDPVEPVHAIDPNTGSHSWTLRTQGISLTLAQILPDQVRGFYAARGFPPDAIEHLAARHCVFQTILRNESDTGAIRFDLADWRVRTPAGVRPLKLVREWLPEWERYGVPESGRLAFRWALFPTEHTYELGDWNMGMTTYALPLGTRFDLRVVYWRDRHRRSLVLPGVRCATEAEPAAR</sequence>
<reference evidence="2 3" key="1">
    <citation type="submission" date="2015-08" db="EMBL/GenBank/DDBJ databases">
        <title>Complete genome sequence of Sulfurifustis variabilis.</title>
        <authorList>
            <person name="Miura A."/>
            <person name="Kojima H."/>
            <person name="Fukui M."/>
        </authorList>
    </citation>
    <scope>NUCLEOTIDE SEQUENCE [LARGE SCALE GENOMIC DNA]</scope>
    <source>
        <strain evidence="3">skN76</strain>
    </source>
</reference>
<evidence type="ECO:0000256" key="1">
    <source>
        <dbReference type="SAM" id="SignalP"/>
    </source>
</evidence>
<evidence type="ECO:0000313" key="2">
    <source>
        <dbReference type="EMBL" id="BAU49286.1"/>
    </source>
</evidence>
<dbReference type="RefSeq" id="WP_096461710.1">
    <property type="nucleotide sequence ID" value="NZ_AP014936.1"/>
</dbReference>
<feature type="chain" id="PRO_5008571391" evidence="1">
    <location>
        <begin position="24"/>
        <end position="200"/>
    </location>
</feature>
<dbReference type="OrthoDB" id="5764209at2"/>
<keyword evidence="3" id="KW-1185">Reference proteome</keyword>
<feature type="signal peptide" evidence="1">
    <location>
        <begin position="1"/>
        <end position="23"/>
    </location>
</feature>
<evidence type="ECO:0000313" key="3">
    <source>
        <dbReference type="Proteomes" id="UP000218899"/>
    </source>
</evidence>
<dbReference type="Proteomes" id="UP000218899">
    <property type="component" value="Chromosome"/>
</dbReference>